<protein>
    <submittedName>
        <fullName evidence="1">Uncharacterized protein</fullName>
    </submittedName>
</protein>
<evidence type="ECO:0000313" key="2">
    <source>
        <dbReference type="Proteomes" id="UP000239735"/>
    </source>
</evidence>
<gene>
    <name evidence="1" type="ORF">SBA5_760002</name>
</gene>
<evidence type="ECO:0000313" key="1">
    <source>
        <dbReference type="EMBL" id="SPE30158.1"/>
    </source>
</evidence>
<dbReference type="EMBL" id="OKRB01000137">
    <property type="protein sequence ID" value="SPE30158.1"/>
    <property type="molecule type" value="Genomic_DNA"/>
</dbReference>
<reference evidence="2" key="1">
    <citation type="submission" date="2018-02" db="EMBL/GenBank/DDBJ databases">
        <authorList>
            <person name="Hausmann B."/>
        </authorList>
    </citation>
    <scope>NUCLEOTIDE SEQUENCE [LARGE SCALE GENOMIC DNA]</scope>
    <source>
        <strain evidence="2">Peat soil MAG SbA5</strain>
    </source>
</reference>
<accession>A0A2N9M3Z4</accession>
<dbReference type="AlphaFoldDB" id="A0A2N9M3Z4"/>
<organism evidence="1 2">
    <name type="scientific">Candidatus Sulfuritelmatomonas gaucii</name>
    <dbReference type="NCBI Taxonomy" id="2043161"/>
    <lineage>
        <taxon>Bacteria</taxon>
        <taxon>Pseudomonadati</taxon>
        <taxon>Acidobacteriota</taxon>
        <taxon>Terriglobia</taxon>
        <taxon>Terriglobales</taxon>
        <taxon>Acidobacteriaceae</taxon>
        <taxon>Candidatus Sulfuritelmatomonas</taxon>
    </lineage>
</organism>
<sequence>MHCGKAATTQEGCEHALDSAELVILIDLLRCEPGVSSSDTGLNDIFATIVSHLSTAWLIPNNTQSATAVRYLRGRSSRCKAGRKVSYPEYPICTPARPATTVGRSLMQLTRRGAPSH</sequence>
<dbReference type="Proteomes" id="UP000239735">
    <property type="component" value="Unassembled WGS sequence"/>
</dbReference>
<name>A0A2N9M3Z4_9BACT</name>
<proteinExistence type="predicted"/>